<dbReference type="RefSeq" id="WP_015210694.1">
    <property type="nucleotide sequence ID" value="NC_019757.1"/>
</dbReference>
<dbReference type="GO" id="GO:0046914">
    <property type="term" value="F:transition metal ion binding"/>
    <property type="evidence" value="ECO:0007669"/>
    <property type="project" value="InterPro"/>
</dbReference>
<accession>K9X5U4</accession>
<proteinExistence type="predicted"/>
<dbReference type="InterPro" id="IPR008988">
    <property type="entry name" value="Transcriptional_repressor_C"/>
</dbReference>
<dbReference type="KEGG" id="csg:Cylst_5444"/>
<dbReference type="Pfam" id="PF04023">
    <property type="entry name" value="FeoA"/>
    <property type="match status" value="1"/>
</dbReference>
<protein>
    <submittedName>
        <fullName evidence="3">Fe2+ transport system protein A</fullName>
    </submittedName>
</protein>
<sequence>MYTPFTIIGCSLELLKPGERGIVIFCKSQDETIRKKLISMGITSGTNITLEQRFPAWIIKIKNTTSLTIDRETARAIYLRIIDHV</sequence>
<dbReference type="eggNOG" id="COG1918">
    <property type="taxonomic scope" value="Bacteria"/>
</dbReference>
<dbReference type="EMBL" id="CP003642">
    <property type="protein sequence ID" value="AFZ27459.1"/>
    <property type="molecule type" value="Genomic_DNA"/>
</dbReference>
<evidence type="ECO:0000259" key="2">
    <source>
        <dbReference type="SMART" id="SM00899"/>
    </source>
</evidence>
<evidence type="ECO:0000313" key="4">
    <source>
        <dbReference type="Proteomes" id="UP000010475"/>
    </source>
</evidence>
<dbReference type="HOGENOM" id="CLU_150646_8_0_3"/>
<dbReference type="SUPFAM" id="SSF50037">
    <property type="entry name" value="C-terminal domain of transcriptional repressors"/>
    <property type="match status" value="1"/>
</dbReference>
<dbReference type="Gene3D" id="2.30.30.90">
    <property type="match status" value="1"/>
</dbReference>
<reference evidence="3 4" key="1">
    <citation type="submission" date="2012-06" db="EMBL/GenBank/DDBJ databases">
        <title>Finished chromosome of genome of Cylindrospermum stagnale PCC 7417.</title>
        <authorList>
            <consortium name="US DOE Joint Genome Institute"/>
            <person name="Gugger M."/>
            <person name="Coursin T."/>
            <person name="Rippka R."/>
            <person name="Tandeau De Marsac N."/>
            <person name="Huntemann M."/>
            <person name="Wei C.-L."/>
            <person name="Han J."/>
            <person name="Detter J.C."/>
            <person name="Han C."/>
            <person name="Tapia R."/>
            <person name="Chen A."/>
            <person name="Kyrpides N."/>
            <person name="Mavromatis K."/>
            <person name="Markowitz V."/>
            <person name="Szeto E."/>
            <person name="Ivanova N."/>
            <person name="Pagani I."/>
            <person name="Pati A."/>
            <person name="Goodwin L."/>
            <person name="Nordberg H.P."/>
            <person name="Cantor M.N."/>
            <person name="Hua S.X."/>
            <person name="Woyke T."/>
            <person name="Kerfeld C.A."/>
        </authorList>
    </citation>
    <scope>NUCLEOTIDE SEQUENCE [LARGE SCALE GENOMIC DNA]</scope>
    <source>
        <strain evidence="3 4">PCC 7417</strain>
    </source>
</reference>
<dbReference type="Proteomes" id="UP000010475">
    <property type="component" value="Chromosome"/>
</dbReference>
<keyword evidence="1" id="KW-0408">Iron</keyword>
<dbReference type="InterPro" id="IPR038157">
    <property type="entry name" value="FeoA_core_dom"/>
</dbReference>
<dbReference type="AlphaFoldDB" id="K9X5U4"/>
<dbReference type="OrthoDB" id="532181at2"/>
<evidence type="ECO:0000256" key="1">
    <source>
        <dbReference type="ARBA" id="ARBA00023004"/>
    </source>
</evidence>
<gene>
    <name evidence="3" type="ORF">Cylst_5444</name>
</gene>
<keyword evidence="4" id="KW-1185">Reference proteome</keyword>
<name>K9X5U4_9NOST</name>
<dbReference type="SMART" id="SM00899">
    <property type="entry name" value="FeoA"/>
    <property type="match status" value="1"/>
</dbReference>
<dbReference type="STRING" id="56107.Cylst_5444"/>
<evidence type="ECO:0000313" key="3">
    <source>
        <dbReference type="EMBL" id="AFZ27459.1"/>
    </source>
</evidence>
<organism evidence="3 4">
    <name type="scientific">Cylindrospermum stagnale PCC 7417</name>
    <dbReference type="NCBI Taxonomy" id="56107"/>
    <lineage>
        <taxon>Bacteria</taxon>
        <taxon>Bacillati</taxon>
        <taxon>Cyanobacteriota</taxon>
        <taxon>Cyanophyceae</taxon>
        <taxon>Nostocales</taxon>
        <taxon>Nostocaceae</taxon>
        <taxon>Cylindrospermum</taxon>
    </lineage>
</organism>
<dbReference type="InterPro" id="IPR007167">
    <property type="entry name" value="Fe-transptr_FeoA-like"/>
</dbReference>
<feature type="domain" description="Ferrous iron transporter FeoA-like" evidence="2">
    <location>
        <begin position="10"/>
        <end position="81"/>
    </location>
</feature>